<reference evidence="1 2" key="1">
    <citation type="journal article" date="2015" name="J. Biotechnol.">
        <title>Complete genome sequence of Photorhabdus temperata subsp. thracensis 39-8(T), an entomopathogenic bacterium for the improved commercial bioinsecticide.</title>
        <authorList>
            <person name="Kwak Y."/>
            <person name="Shin J.H."/>
        </authorList>
    </citation>
    <scope>NUCLEOTIDE SEQUENCE [LARGE SCALE GENOMIC DNA]</scope>
    <source>
        <strain evidence="1 2">DSM 15199</strain>
    </source>
</reference>
<protein>
    <submittedName>
        <fullName evidence="1">Uncharacterized protein</fullName>
    </submittedName>
</protein>
<dbReference type="AlphaFoldDB" id="A0A0F7LS06"/>
<dbReference type="Proteomes" id="UP000034866">
    <property type="component" value="Chromosome"/>
</dbReference>
<name>A0A0F7LS06_9GAMM</name>
<evidence type="ECO:0000313" key="2">
    <source>
        <dbReference type="Proteomes" id="UP000034866"/>
    </source>
</evidence>
<accession>A0A0F7LS06</accession>
<reference evidence="2" key="2">
    <citation type="submission" date="2015-03" db="EMBL/GenBank/DDBJ databases">
        <title>Genome sequence of Azospirillum thiophilum strain DSM 21654T.</title>
        <authorList>
            <person name="Kwak Y."/>
            <person name="Shin J.-H."/>
        </authorList>
    </citation>
    <scope>NUCLEOTIDE SEQUENCE [LARGE SCALE GENOMIC DNA]</scope>
    <source>
        <strain evidence="2">DSM 15199</strain>
    </source>
</reference>
<dbReference type="STRING" id="230089.VY86_15370"/>
<evidence type="ECO:0000313" key="1">
    <source>
        <dbReference type="EMBL" id="AKH64502.1"/>
    </source>
</evidence>
<dbReference type="PATRIC" id="fig|230089.6.peg.3465"/>
<organism evidence="1 2">
    <name type="scientific">Photorhabdus thracensis</name>
    <dbReference type="NCBI Taxonomy" id="230089"/>
    <lineage>
        <taxon>Bacteria</taxon>
        <taxon>Pseudomonadati</taxon>
        <taxon>Pseudomonadota</taxon>
        <taxon>Gammaproteobacteria</taxon>
        <taxon>Enterobacterales</taxon>
        <taxon>Morganellaceae</taxon>
        <taxon>Photorhabdus</taxon>
    </lineage>
</organism>
<proteinExistence type="predicted"/>
<gene>
    <name evidence="1" type="ORF">VY86_15370</name>
</gene>
<dbReference type="KEGG" id="ptt:VY86_15370"/>
<keyword evidence="2" id="KW-1185">Reference proteome</keyword>
<dbReference type="EMBL" id="CP011104">
    <property type="protein sequence ID" value="AKH64502.1"/>
    <property type="molecule type" value="Genomic_DNA"/>
</dbReference>
<sequence>MTNHTFLAEACQYPFELLCEVPDTVIHDLLNALLEGRNHLHSSGDLVNHKGVLYLIFVVACEKQIKK</sequence>